<evidence type="ECO:0000256" key="5">
    <source>
        <dbReference type="ARBA" id="ARBA00023284"/>
    </source>
</evidence>
<dbReference type="Gene3D" id="3.40.30.10">
    <property type="entry name" value="Glutaredoxin"/>
    <property type="match status" value="1"/>
</dbReference>
<dbReference type="Proteomes" id="UP001166784">
    <property type="component" value="Unassembled WGS sequence"/>
</dbReference>
<name>A0ABS9STY2_9ACTN</name>
<evidence type="ECO:0000256" key="6">
    <source>
        <dbReference type="SAM" id="MobiDB-lite"/>
    </source>
</evidence>
<evidence type="ECO:0000256" key="2">
    <source>
        <dbReference type="ARBA" id="ARBA00022729"/>
    </source>
</evidence>
<keyword evidence="10" id="KW-1185">Reference proteome</keyword>
<keyword evidence="7" id="KW-0472">Membrane</keyword>
<dbReference type="PANTHER" id="PTHR13887">
    <property type="entry name" value="GLUTATHIONE S-TRANSFERASE KAPPA"/>
    <property type="match status" value="1"/>
</dbReference>
<dbReference type="InterPro" id="IPR012336">
    <property type="entry name" value="Thioredoxin-like_fold"/>
</dbReference>
<evidence type="ECO:0000256" key="3">
    <source>
        <dbReference type="ARBA" id="ARBA00023002"/>
    </source>
</evidence>
<evidence type="ECO:0000259" key="8">
    <source>
        <dbReference type="Pfam" id="PF13462"/>
    </source>
</evidence>
<comment type="similarity">
    <text evidence="1">Belongs to the thioredoxin family. DsbA subfamily.</text>
</comment>
<evidence type="ECO:0000256" key="1">
    <source>
        <dbReference type="ARBA" id="ARBA00005791"/>
    </source>
</evidence>
<keyword evidence="5" id="KW-0676">Redox-active center</keyword>
<proteinExistence type="inferred from homology"/>
<dbReference type="PANTHER" id="PTHR13887:SF14">
    <property type="entry name" value="DISULFIDE BOND FORMATION PROTEIN D"/>
    <property type="match status" value="1"/>
</dbReference>
<protein>
    <submittedName>
        <fullName evidence="9">DsbA family protein</fullName>
    </submittedName>
</protein>
<evidence type="ECO:0000256" key="7">
    <source>
        <dbReference type="SAM" id="Phobius"/>
    </source>
</evidence>
<dbReference type="SUPFAM" id="SSF52833">
    <property type="entry name" value="Thioredoxin-like"/>
    <property type="match status" value="1"/>
</dbReference>
<evidence type="ECO:0000256" key="4">
    <source>
        <dbReference type="ARBA" id="ARBA00023157"/>
    </source>
</evidence>
<gene>
    <name evidence="9" type="ORF">MMA15_04640</name>
</gene>
<organism evidence="9 10">
    <name type="scientific">Streptomyces marispadix</name>
    <dbReference type="NCBI Taxonomy" id="2922868"/>
    <lineage>
        <taxon>Bacteria</taxon>
        <taxon>Bacillati</taxon>
        <taxon>Actinomycetota</taxon>
        <taxon>Actinomycetes</taxon>
        <taxon>Kitasatosporales</taxon>
        <taxon>Streptomycetaceae</taxon>
        <taxon>Streptomyces</taxon>
    </lineage>
</organism>
<reference evidence="9" key="1">
    <citation type="submission" date="2022-03" db="EMBL/GenBank/DDBJ databases">
        <authorList>
            <person name="Santos J.D.N."/>
            <person name="Kallscheuer N."/>
            <person name="Jogler C."/>
            <person name="Lage O.M."/>
        </authorList>
    </citation>
    <scope>NUCLEOTIDE SEQUENCE</scope>
    <source>
        <strain evidence="9">M600PL45_2</strain>
    </source>
</reference>
<keyword evidence="7" id="KW-1133">Transmembrane helix</keyword>
<reference evidence="9" key="2">
    <citation type="journal article" date="2023" name="Int. J. Syst. Evol. Microbiol.">
        <title>Streptomyces marispadix sp. nov., isolated from marine beach sediment of the Northern Coast of Portugal.</title>
        <authorList>
            <person name="dos Santos J.D.N."/>
            <person name="Vitorino I.R."/>
            <person name="Kallscheuer N."/>
            <person name="Srivastava A."/>
            <person name="Krautwurst S."/>
            <person name="Marz M."/>
            <person name="Jogler C."/>
            <person name="Lobo Da Cunha A."/>
            <person name="Catita J."/>
            <person name="Goncalves H."/>
            <person name="Gonzalez I."/>
            <person name="Reyes F."/>
            <person name="Lage O.M."/>
        </authorList>
    </citation>
    <scope>NUCLEOTIDE SEQUENCE</scope>
    <source>
        <strain evidence="9">M600PL45_2</strain>
    </source>
</reference>
<keyword evidence="4" id="KW-1015">Disulfide bond</keyword>
<keyword evidence="3" id="KW-0560">Oxidoreductase</keyword>
<keyword evidence="7" id="KW-0812">Transmembrane</keyword>
<feature type="region of interest" description="Disordered" evidence="6">
    <location>
        <begin position="211"/>
        <end position="230"/>
    </location>
</feature>
<accession>A0ABS9STY2</accession>
<feature type="transmembrane region" description="Helical" evidence="7">
    <location>
        <begin position="20"/>
        <end position="39"/>
    </location>
</feature>
<keyword evidence="2" id="KW-0732">Signal</keyword>
<feature type="domain" description="Thioredoxin-like fold" evidence="8">
    <location>
        <begin position="53"/>
        <end position="226"/>
    </location>
</feature>
<dbReference type="EMBL" id="JAKWJU010000002">
    <property type="protein sequence ID" value="MCH6159729.1"/>
    <property type="molecule type" value="Genomic_DNA"/>
</dbReference>
<evidence type="ECO:0000313" key="10">
    <source>
        <dbReference type="Proteomes" id="UP001166784"/>
    </source>
</evidence>
<sequence length="230" mass="25179">MRASRERERSVQRLGRQLKVAGAVVALLAVGTGVAALVAQQTAKSGRHKDDAKGIAVGKRNAPAQLTVYEDFRCPACGQFENRFRNTIRGLEKRGKLRTDYHLVTIIDDNLGGKGSRRAANAAACAEDEGRFRQFHDVLYRHQPPEQKDAFGSTKRLIELAGKVDGLDGPRFRECVDGGEHDGWVKKTAAAFKKSGHQSTPTVLLDGENIYGRSEPLTPASLREKVESAD</sequence>
<comment type="caution">
    <text evidence="9">The sequence shown here is derived from an EMBL/GenBank/DDBJ whole genome shotgun (WGS) entry which is preliminary data.</text>
</comment>
<dbReference type="Pfam" id="PF13462">
    <property type="entry name" value="Thioredoxin_4"/>
    <property type="match status" value="1"/>
</dbReference>
<evidence type="ECO:0000313" key="9">
    <source>
        <dbReference type="EMBL" id="MCH6159729.1"/>
    </source>
</evidence>
<dbReference type="InterPro" id="IPR036249">
    <property type="entry name" value="Thioredoxin-like_sf"/>
</dbReference>